<evidence type="ECO:0000313" key="3">
    <source>
        <dbReference type="Proteomes" id="UP000027037"/>
    </source>
</evidence>
<dbReference type="Proteomes" id="UP000027037">
    <property type="component" value="Unassembled WGS sequence"/>
</dbReference>
<dbReference type="STRING" id="1280946.HY29_16110"/>
<comment type="caution">
    <text evidence="2">The sequence shown here is derived from an EMBL/GenBank/DDBJ whole genome shotgun (WGS) entry which is preliminary data.</text>
</comment>
<dbReference type="AlphaFoldDB" id="A0A062U631"/>
<organism evidence="2 3">
    <name type="scientific">Hyphomonas beringensis</name>
    <dbReference type="NCBI Taxonomy" id="1280946"/>
    <lineage>
        <taxon>Bacteria</taxon>
        <taxon>Pseudomonadati</taxon>
        <taxon>Pseudomonadota</taxon>
        <taxon>Alphaproteobacteria</taxon>
        <taxon>Hyphomonadales</taxon>
        <taxon>Hyphomonadaceae</taxon>
        <taxon>Hyphomonas</taxon>
    </lineage>
</organism>
<dbReference type="EMBL" id="AWFF01000046">
    <property type="protein sequence ID" value="KCZ53732.1"/>
    <property type="molecule type" value="Genomic_DNA"/>
</dbReference>
<evidence type="ECO:0000313" key="2">
    <source>
        <dbReference type="EMBL" id="KCZ53732.1"/>
    </source>
</evidence>
<sequence>MTSPTPPSSLSRLAEQNDAFRKGLPDSPALKGQRVHTRGVDAFGLEIVLDIWARVRRFDQFTDGNDPHGEHDFGSFVHPVAGKIFWKIDYYDRDYHMGSDDPCDPDQTRRVLTVLLAEEY</sequence>
<dbReference type="OrthoDB" id="1495368at2"/>
<dbReference type="eggNOG" id="ENOG5032YTM">
    <property type="taxonomic scope" value="Bacteria"/>
</dbReference>
<evidence type="ECO:0000256" key="1">
    <source>
        <dbReference type="SAM" id="MobiDB-lite"/>
    </source>
</evidence>
<accession>A0A062U631</accession>
<dbReference type="InterPro" id="IPR022243">
    <property type="entry name" value="DUF3768"/>
</dbReference>
<keyword evidence="3" id="KW-1185">Reference proteome</keyword>
<feature type="region of interest" description="Disordered" evidence="1">
    <location>
        <begin position="1"/>
        <end position="31"/>
    </location>
</feature>
<protein>
    <recommendedName>
        <fullName evidence="4">DUF3768 domain-containing protein</fullName>
    </recommendedName>
</protein>
<gene>
    <name evidence="2" type="ORF">HY29_16110</name>
</gene>
<dbReference type="PATRIC" id="fig|1280946.3.peg.2389"/>
<evidence type="ECO:0008006" key="4">
    <source>
        <dbReference type="Google" id="ProtNLM"/>
    </source>
</evidence>
<proteinExistence type="predicted"/>
<dbReference type="RefSeq" id="WP_034797197.1">
    <property type="nucleotide sequence ID" value="NZ_AWFF01000046.1"/>
</dbReference>
<reference evidence="2 3" key="1">
    <citation type="journal article" date="2014" name="Antonie Van Leeuwenhoek">
        <title>Hyphomonas beringensis sp. nov. and Hyphomonas chukchiensis sp. nov., isolated from surface seawater of the Bering Sea and Chukchi Sea.</title>
        <authorList>
            <person name="Li C."/>
            <person name="Lai Q."/>
            <person name="Li G."/>
            <person name="Dong C."/>
            <person name="Wang J."/>
            <person name="Liao Y."/>
            <person name="Shao Z."/>
        </authorList>
    </citation>
    <scope>NUCLEOTIDE SEQUENCE [LARGE SCALE GENOMIC DNA]</scope>
    <source>
        <strain evidence="2 3">25B14_1</strain>
    </source>
</reference>
<dbReference type="Pfam" id="PF12599">
    <property type="entry name" value="DUF3768"/>
    <property type="match status" value="1"/>
</dbReference>
<name>A0A062U631_9PROT</name>